<organism evidence="2 3">
    <name type="scientific">Streptomyces qinzhouensis</name>
    <dbReference type="NCBI Taxonomy" id="2599401"/>
    <lineage>
        <taxon>Bacteria</taxon>
        <taxon>Bacillati</taxon>
        <taxon>Actinomycetota</taxon>
        <taxon>Actinomycetes</taxon>
        <taxon>Kitasatosporales</taxon>
        <taxon>Streptomycetaceae</taxon>
        <taxon>Streptomyces</taxon>
    </lineage>
</organism>
<proteinExistence type="predicted"/>
<dbReference type="AlphaFoldDB" id="A0A5B8J4F5"/>
<feature type="transmembrane region" description="Helical" evidence="1">
    <location>
        <begin position="263"/>
        <end position="286"/>
    </location>
</feature>
<keyword evidence="1" id="KW-0472">Membrane</keyword>
<keyword evidence="1" id="KW-1133">Transmembrane helix</keyword>
<accession>A0A5B8J4F5</accession>
<protein>
    <submittedName>
        <fullName evidence="2">Uncharacterized protein</fullName>
    </submittedName>
</protein>
<dbReference type="RefSeq" id="WP_146478566.1">
    <property type="nucleotide sequence ID" value="NZ_CP042266.1"/>
</dbReference>
<feature type="transmembrane region" description="Helical" evidence="1">
    <location>
        <begin position="102"/>
        <end position="125"/>
    </location>
</feature>
<feature type="transmembrane region" description="Helical" evidence="1">
    <location>
        <begin position="213"/>
        <end position="231"/>
    </location>
</feature>
<dbReference type="EMBL" id="CP042266">
    <property type="protein sequence ID" value="QDY75254.1"/>
    <property type="molecule type" value="Genomic_DNA"/>
</dbReference>
<keyword evidence="1" id="KW-0812">Transmembrane</keyword>
<evidence type="ECO:0000256" key="1">
    <source>
        <dbReference type="SAM" id="Phobius"/>
    </source>
</evidence>
<feature type="transmembrane region" description="Helical" evidence="1">
    <location>
        <begin position="154"/>
        <end position="174"/>
    </location>
</feature>
<reference evidence="2 3" key="1">
    <citation type="submission" date="2019-07" db="EMBL/GenBank/DDBJ databases">
        <authorList>
            <person name="Zhu P."/>
        </authorList>
    </citation>
    <scope>NUCLEOTIDE SEQUENCE [LARGE SCALE GENOMIC DNA]</scope>
    <source>
        <strain evidence="2 3">SSL-25</strain>
    </source>
</reference>
<dbReference type="KEGG" id="sqz:FQU76_00685"/>
<keyword evidence="3" id="KW-1185">Reference proteome</keyword>
<feature type="transmembrane region" description="Helical" evidence="1">
    <location>
        <begin position="186"/>
        <end position="207"/>
    </location>
</feature>
<gene>
    <name evidence="2" type="ORF">FQU76_00685</name>
</gene>
<sequence>MITLLVRLYPRRFRAAYGDEVAAVYQELTADAGPVERLREAGGIAAHAVRLRLGLGSVQGPGRLCALAAPLVLAVSAAEAVRRLAETARYAITMRAEGRPPMFFPTDMVLAAACAALVAAAVVALSGRWTAGRLWAAAAQSGYAVTVATSGHNLAYTAGAVGTSALTVAVLLACPPDEHPEPRLRLLAAGAGAATAIPLAALALDLLPVTTDYGLWPFLVLALTAGLLALHRGRPVPALAASALASVPFFDAAFGWHSPVGPAFAPGLLLLTVTGAALCLAARTLLPGRARSSRPGR</sequence>
<evidence type="ECO:0000313" key="2">
    <source>
        <dbReference type="EMBL" id="QDY75254.1"/>
    </source>
</evidence>
<dbReference type="OrthoDB" id="4171889at2"/>
<dbReference type="Proteomes" id="UP000320580">
    <property type="component" value="Chromosome"/>
</dbReference>
<evidence type="ECO:0000313" key="3">
    <source>
        <dbReference type="Proteomes" id="UP000320580"/>
    </source>
</evidence>
<name>A0A5B8J4F5_9ACTN</name>